<comment type="caution">
    <text evidence="1">The sequence shown here is derived from an EMBL/GenBank/DDBJ whole genome shotgun (WGS) entry which is preliminary data.</text>
</comment>
<dbReference type="AlphaFoldDB" id="A0A1J1GZ02"/>
<organism evidence="1 2">
    <name type="scientific">Plasmodium gallinaceum</name>
    <dbReference type="NCBI Taxonomy" id="5849"/>
    <lineage>
        <taxon>Eukaryota</taxon>
        <taxon>Sar</taxon>
        <taxon>Alveolata</taxon>
        <taxon>Apicomplexa</taxon>
        <taxon>Aconoidasida</taxon>
        <taxon>Haemosporida</taxon>
        <taxon>Plasmodiidae</taxon>
        <taxon>Plasmodium</taxon>
        <taxon>Plasmodium (Haemamoeba)</taxon>
    </lineage>
</organism>
<accession>A0A1J1GZ02</accession>
<evidence type="ECO:0000313" key="2">
    <source>
        <dbReference type="Proteomes" id="UP000220797"/>
    </source>
</evidence>
<dbReference type="Proteomes" id="UP000220797">
    <property type="component" value="Unassembled WGS sequence"/>
</dbReference>
<dbReference type="VEuPathDB" id="PlasmoDB:PGAL8A_00526900"/>
<dbReference type="EMBL" id="CVMV01000110">
    <property type="protein sequence ID" value="CRG97693.1"/>
    <property type="molecule type" value="Genomic_DNA"/>
</dbReference>
<evidence type="ECO:0008006" key="3">
    <source>
        <dbReference type="Google" id="ProtNLM"/>
    </source>
</evidence>
<dbReference type="RefSeq" id="XP_028530494.1">
    <property type="nucleotide sequence ID" value="XM_028674108.1"/>
</dbReference>
<keyword evidence="2" id="KW-1185">Reference proteome</keyword>
<name>A0A1J1GZ02_PLAGA</name>
<evidence type="ECO:0000313" key="1">
    <source>
        <dbReference type="EMBL" id="CRG97693.1"/>
    </source>
</evidence>
<dbReference type="GeneID" id="39733802"/>
<proteinExistence type="predicted"/>
<reference evidence="1" key="1">
    <citation type="submission" date="2015-04" db="EMBL/GenBank/DDBJ databases">
        <authorList>
            <consortium name="Pathogen Informatics"/>
        </authorList>
    </citation>
    <scope>NUCLEOTIDE SEQUENCE [LARGE SCALE GENOMIC DNA]</scope>
    <source>
        <strain evidence="1">8A</strain>
    </source>
</reference>
<gene>
    <name evidence="1" type="ORF">PGAL8A_00526900</name>
</gene>
<protein>
    <recommendedName>
        <fullName evidence="3">RAP domain-containing protein</fullName>
    </recommendedName>
</protein>
<sequence length="717" mass="86412">MINQKFVLKMSFKSLINQYEKKFFSTINNKTINFINKNGNKKNEKGKLFSIEKFENFNLLNVKNLNNRELLYYIGYCSKHKLLNLNILDTIMKEVEINIINSINCITTDLTQNKKNILNSKSYNSQNSKPFFDIHDLIKVYLNICYINSYFFLKTKYYGKLNNGNLLNEKKDINEVKKVFENNILNNKKYEEKKDNLNYKNNDINELFNKDEFIYTNTSNKKYEPNEFICNEYIKNIFNLLSIFFLQNINMVNDHYLCRLFYGYNKSKFYNERYLNNLCFEIIKRVKKIRAYHLHLILVNCYYLNYIDTIFVKVLLINLISKFSQLPCEAMCKIIPIIPLYINSEKLIYKVNVIYSKKIASFNQINHIINLFKKMIQYNFISQKNVFLTFKHLNKFINIKKNNLKTNILKKREITEENMEQNNLLENVGTKDNIINNIVENFEEFEYQDKKKNIMINCRNEDLPLEDNILYKNENKNFDNNGNIDITNIKNSKDENISVIKKKIYKKDESYKIEEPTYINKDDISKKDEIILKKEEDIFKKEDILFNLKVIEMHLKHDLKSIYCLLPNEYKNFLQKVRNTSCIINKNLQGEKEIYILKKYMKLLNYKFITFTYGPYILHICDPFYKIYVEWENVWKLYPIYEQNSQKNFEINKNKHMKKEGFDVIYVSHDSFLNYQNENEKMEYLNSILKDTKFSRCNTFVNEKNSAVPLEEKHIYM</sequence>
<dbReference type="OrthoDB" id="361667at2759"/>